<proteinExistence type="predicted"/>
<organism evidence="1 2">
    <name type="scientific">Quadrisphaera setariae</name>
    <dbReference type="NCBI Taxonomy" id="2593304"/>
    <lineage>
        <taxon>Bacteria</taxon>
        <taxon>Bacillati</taxon>
        <taxon>Actinomycetota</taxon>
        <taxon>Actinomycetes</taxon>
        <taxon>Kineosporiales</taxon>
        <taxon>Kineosporiaceae</taxon>
        <taxon>Quadrisphaera</taxon>
    </lineage>
</organism>
<dbReference type="AlphaFoldDB" id="A0A5C8ZF90"/>
<reference evidence="1 2" key="1">
    <citation type="submission" date="2019-07" db="EMBL/GenBank/DDBJ databases">
        <title>Quadrisphaera sp. strain DD2A genome sequencing and assembly.</title>
        <authorList>
            <person name="Kim I."/>
        </authorList>
    </citation>
    <scope>NUCLEOTIDE SEQUENCE [LARGE SCALE GENOMIC DNA]</scope>
    <source>
        <strain evidence="1 2">DD2A</strain>
    </source>
</reference>
<dbReference type="EMBL" id="VKAC01000006">
    <property type="protein sequence ID" value="TXR56154.1"/>
    <property type="molecule type" value="Genomic_DNA"/>
</dbReference>
<comment type="caution">
    <text evidence="1">The sequence shown here is derived from an EMBL/GenBank/DDBJ whole genome shotgun (WGS) entry which is preliminary data.</text>
</comment>
<gene>
    <name evidence="1" type="ORF">FMM08_12060</name>
</gene>
<dbReference type="RefSeq" id="WP_147926586.1">
    <property type="nucleotide sequence ID" value="NZ_VKAC01000006.1"/>
</dbReference>
<dbReference type="Proteomes" id="UP000321234">
    <property type="component" value="Unassembled WGS sequence"/>
</dbReference>
<name>A0A5C8ZF90_9ACTN</name>
<evidence type="ECO:0000313" key="2">
    <source>
        <dbReference type="Proteomes" id="UP000321234"/>
    </source>
</evidence>
<accession>A0A5C8ZF90</accession>
<protein>
    <submittedName>
        <fullName evidence="1">Uncharacterized protein</fullName>
    </submittedName>
</protein>
<dbReference type="OrthoDB" id="3293457at2"/>
<evidence type="ECO:0000313" key="1">
    <source>
        <dbReference type="EMBL" id="TXR56154.1"/>
    </source>
</evidence>
<keyword evidence="2" id="KW-1185">Reference proteome</keyword>
<sequence>MNAPLTELDLTRIDPTLGRTPDPASPAAEALLARVLATPRTPEDLTRGTTTATVRRSARLRRRWVLVGAAAAVTAAGLVASQVVSDAGTPQAFASWTSDPTPLTAEQAATAEADCLALMTDEGRTPRGERVAGLADTRGGYLAALAATDQGVATCLSALPGRRDPVLGAGTGLGAWVPADAVAAPAPDGTTVVFGGGMTTAQGSYTQAFGRAGADVTGVVLTDADGRRVQATLGGGWFTAWWPAEATDSLTVRTTLADGRTTERVVHRGEH</sequence>